<gene>
    <name evidence="2" type="ORF">PIB30_100550</name>
</gene>
<name>A0ABU6ZWA3_9FABA</name>
<accession>A0ABU6ZWA3</accession>
<organism evidence="2 3">
    <name type="scientific">Stylosanthes scabra</name>
    <dbReference type="NCBI Taxonomy" id="79078"/>
    <lineage>
        <taxon>Eukaryota</taxon>
        <taxon>Viridiplantae</taxon>
        <taxon>Streptophyta</taxon>
        <taxon>Embryophyta</taxon>
        <taxon>Tracheophyta</taxon>
        <taxon>Spermatophyta</taxon>
        <taxon>Magnoliopsida</taxon>
        <taxon>eudicotyledons</taxon>
        <taxon>Gunneridae</taxon>
        <taxon>Pentapetalae</taxon>
        <taxon>rosids</taxon>
        <taxon>fabids</taxon>
        <taxon>Fabales</taxon>
        <taxon>Fabaceae</taxon>
        <taxon>Papilionoideae</taxon>
        <taxon>50 kb inversion clade</taxon>
        <taxon>dalbergioids sensu lato</taxon>
        <taxon>Dalbergieae</taxon>
        <taxon>Pterocarpus clade</taxon>
        <taxon>Stylosanthes</taxon>
    </lineage>
</organism>
<evidence type="ECO:0000313" key="3">
    <source>
        <dbReference type="Proteomes" id="UP001341840"/>
    </source>
</evidence>
<protein>
    <submittedName>
        <fullName evidence="2">Uncharacterized protein</fullName>
    </submittedName>
</protein>
<feature type="compositionally biased region" description="Basic residues" evidence="1">
    <location>
        <begin position="7"/>
        <end position="18"/>
    </location>
</feature>
<proteinExistence type="predicted"/>
<evidence type="ECO:0000256" key="1">
    <source>
        <dbReference type="SAM" id="MobiDB-lite"/>
    </source>
</evidence>
<feature type="region of interest" description="Disordered" evidence="1">
    <location>
        <begin position="1"/>
        <end position="58"/>
    </location>
</feature>
<sequence>MPGRGTPKPHHPGHKPATPRRGTPCLGVEPDLQHTLHTPRARLGVCTTPNPEKKGHSESWLQLRRKVIPEQIALRGWRRLAAPRTDISKLLVQELYANAAVSDEEATAQE</sequence>
<dbReference type="EMBL" id="JASCZI010274681">
    <property type="protein sequence ID" value="MED6226135.1"/>
    <property type="molecule type" value="Genomic_DNA"/>
</dbReference>
<keyword evidence="3" id="KW-1185">Reference proteome</keyword>
<comment type="caution">
    <text evidence="2">The sequence shown here is derived from an EMBL/GenBank/DDBJ whole genome shotgun (WGS) entry which is preliminary data.</text>
</comment>
<dbReference type="Proteomes" id="UP001341840">
    <property type="component" value="Unassembled WGS sequence"/>
</dbReference>
<reference evidence="2 3" key="1">
    <citation type="journal article" date="2023" name="Plants (Basel)">
        <title>Bridging the Gap: Combining Genomics and Transcriptomics Approaches to Understand Stylosanthes scabra, an Orphan Legume from the Brazilian Caatinga.</title>
        <authorList>
            <person name="Ferreira-Neto J.R.C."/>
            <person name="da Silva M.D."/>
            <person name="Binneck E."/>
            <person name="de Melo N.F."/>
            <person name="da Silva R.H."/>
            <person name="de Melo A.L.T.M."/>
            <person name="Pandolfi V."/>
            <person name="Bustamante F.O."/>
            <person name="Brasileiro-Vidal A.C."/>
            <person name="Benko-Iseppon A.M."/>
        </authorList>
    </citation>
    <scope>NUCLEOTIDE SEQUENCE [LARGE SCALE GENOMIC DNA]</scope>
    <source>
        <tissue evidence="2">Leaves</tissue>
    </source>
</reference>
<evidence type="ECO:0000313" key="2">
    <source>
        <dbReference type="EMBL" id="MED6226135.1"/>
    </source>
</evidence>